<comment type="subcellular location">
    <subcellularLocation>
        <location evidence="8">Mitochondrion matrix</location>
    </subcellularLocation>
</comment>
<dbReference type="STRING" id="145388.A0A0D2MA63"/>
<reference evidence="11 12" key="1">
    <citation type="journal article" date="2013" name="BMC Genomics">
        <title>Reconstruction of the lipid metabolism for the microalga Monoraphidium neglectum from its genome sequence reveals characteristics suitable for biofuel production.</title>
        <authorList>
            <person name="Bogen C."/>
            <person name="Al-Dilaimi A."/>
            <person name="Albersmeier A."/>
            <person name="Wichmann J."/>
            <person name="Grundmann M."/>
            <person name="Rupp O."/>
            <person name="Lauersen K.J."/>
            <person name="Blifernez-Klassen O."/>
            <person name="Kalinowski J."/>
            <person name="Goesmann A."/>
            <person name="Mussgnug J.H."/>
            <person name="Kruse O."/>
        </authorList>
    </citation>
    <scope>NUCLEOTIDE SEQUENCE [LARGE SCALE GENOMIC DNA]</scope>
    <source>
        <strain evidence="11 12">SAG 48.87</strain>
    </source>
</reference>
<dbReference type="KEGG" id="mng:MNEG_10111"/>
<dbReference type="GO" id="GO:0010906">
    <property type="term" value="P:regulation of glucose metabolic process"/>
    <property type="evidence" value="ECO:0007669"/>
    <property type="project" value="TreeGrafter"/>
</dbReference>
<gene>
    <name evidence="11" type="ORF">MNEG_10111</name>
</gene>
<dbReference type="Pfam" id="PF02518">
    <property type="entry name" value="HATPase_c"/>
    <property type="match status" value="1"/>
</dbReference>
<keyword evidence="12" id="KW-1185">Reference proteome</keyword>
<evidence type="ECO:0000259" key="10">
    <source>
        <dbReference type="SMART" id="SM00387"/>
    </source>
</evidence>
<dbReference type="InterPro" id="IPR039028">
    <property type="entry name" value="BCKD/PDK"/>
</dbReference>
<dbReference type="InterPro" id="IPR036784">
    <property type="entry name" value="AK/P_DHK_N_sf"/>
</dbReference>
<organism evidence="11 12">
    <name type="scientific">Monoraphidium neglectum</name>
    <dbReference type="NCBI Taxonomy" id="145388"/>
    <lineage>
        <taxon>Eukaryota</taxon>
        <taxon>Viridiplantae</taxon>
        <taxon>Chlorophyta</taxon>
        <taxon>core chlorophytes</taxon>
        <taxon>Chlorophyceae</taxon>
        <taxon>CS clade</taxon>
        <taxon>Sphaeropleales</taxon>
        <taxon>Selenastraceae</taxon>
        <taxon>Monoraphidium</taxon>
    </lineage>
</organism>
<keyword evidence="7 8" id="KW-0496">Mitochondrion</keyword>
<evidence type="ECO:0000313" key="11">
    <source>
        <dbReference type="EMBL" id="KIY97851.1"/>
    </source>
</evidence>
<keyword evidence="4 8" id="KW-0547">Nucleotide-binding</keyword>
<keyword evidence="2" id="KW-0597">Phosphoprotein</keyword>
<keyword evidence="5 8" id="KW-0418">Kinase</keyword>
<protein>
    <recommendedName>
        <fullName evidence="8">Protein-serine/threonine kinase</fullName>
        <ecNumber evidence="8">2.7.11.-</ecNumber>
    </recommendedName>
</protein>
<dbReference type="Pfam" id="PF10436">
    <property type="entry name" value="BCDHK_Adom3"/>
    <property type="match status" value="1"/>
</dbReference>
<dbReference type="PANTHER" id="PTHR11947:SF20">
    <property type="entry name" value="[3-METHYL-2-OXOBUTANOATE DEHYDROGENASE [LIPOAMIDE]] KINASE, MITOCHONDRIAL"/>
    <property type="match status" value="1"/>
</dbReference>
<feature type="compositionally biased region" description="Low complexity" evidence="9">
    <location>
        <begin position="195"/>
        <end position="204"/>
    </location>
</feature>
<dbReference type="PANTHER" id="PTHR11947">
    <property type="entry name" value="PYRUVATE DEHYDROGENASE KINASE"/>
    <property type="match status" value="1"/>
</dbReference>
<evidence type="ECO:0000256" key="1">
    <source>
        <dbReference type="ARBA" id="ARBA00006155"/>
    </source>
</evidence>
<sequence>MLDALAQGLKEAKARALVGPALQLDAFLDTMLRSRITRRVLAEQHLGISGGGGGVVEGALGVADAAEFAGQRAAMLCAEVYGVAPEVRVSGDTQAVLPYIPSHLDYMMYEVLKNAVRATVERHTAGGRAPSPRLPPVLVRVCAGRDALCLRISDAGGGIPQEHLSSVWAYGFTTCSDTGSSSGANSGNSGGGTDGEAPAADAAAARPGRGLGLAEVSEAPRQRYKLAGLGFGLPLSRLYARYFGGDLALQNLPGYGVDAYLTLKNLRHLSRDWSERDHS</sequence>
<evidence type="ECO:0000256" key="7">
    <source>
        <dbReference type="ARBA" id="ARBA00023128"/>
    </source>
</evidence>
<dbReference type="Gene3D" id="1.20.140.20">
    <property type="entry name" value="Alpha-ketoacid/pyruvate dehydrogenase kinase, N-terminal domain"/>
    <property type="match status" value="1"/>
</dbReference>
<evidence type="ECO:0000256" key="6">
    <source>
        <dbReference type="ARBA" id="ARBA00022840"/>
    </source>
</evidence>
<dbReference type="InterPro" id="IPR003594">
    <property type="entry name" value="HATPase_dom"/>
</dbReference>
<dbReference type="EC" id="2.7.11.-" evidence="8"/>
<evidence type="ECO:0000256" key="3">
    <source>
        <dbReference type="ARBA" id="ARBA00022679"/>
    </source>
</evidence>
<dbReference type="Proteomes" id="UP000054498">
    <property type="component" value="Unassembled WGS sequence"/>
</dbReference>
<dbReference type="GeneID" id="25727241"/>
<comment type="similarity">
    <text evidence="1 8">Belongs to the PDK/BCKDK protein kinase family.</text>
</comment>
<dbReference type="OrthoDB" id="407390at2759"/>
<dbReference type="SMART" id="SM00387">
    <property type="entry name" value="HATPase_c"/>
    <property type="match status" value="1"/>
</dbReference>
<evidence type="ECO:0000256" key="2">
    <source>
        <dbReference type="ARBA" id="ARBA00022553"/>
    </source>
</evidence>
<keyword evidence="6 8" id="KW-0067">ATP-binding</keyword>
<feature type="domain" description="Histidine kinase/HSP90-like ATPase" evidence="10">
    <location>
        <begin position="99"/>
        <end position="267"/>
    </location>
</feature>
<dbReference type="InterPro" id="IPR036890">
    <property type="entry name" value="HATPase_C_sf"/>
</dbReference>
<dbReference type="EMBL" id="KK102402">
    <property type="protein sequence ID" value="KIY97851.1"/>
    <property type="molecule type" value="Genomic_DNA"/>
</dbReference>
<dbReference type="GO" id="GO:0005524">
    <property type="term" value="F:ATP binding"/>
    <property type="evidence" value="ECO:0007669"/>
    <property type="project" value="UniProtKB-UniRule"/>
</dbReference>
<dbReference type="SUPFAM" id="SSF55874">
    <property type="entry name" value="ATPase domain of HSP90 chaperone/DNA topoisomerase II/histidine kinase"/>
    <property type="match status" value="1"/>
</dbReference>
<dbReference type="GO" id="GO:0005759">
    <property type="term" value="C:mitochondrial matrix"/>
    <property type="evidence" value="ECO:0007669"/>
    <property type="project" value="UniProtKB-SubCell"/>
</dbReference>
<evidence type="ECO:0000256" key="8">
    <source>
        <dbReference type="RuleBase" id="RU366032"/>
    </source>
</evidence>
<proteinExistence type="inferred from homology"/>
<feature type="region of interest" description="Disordered" evidence="9">
    <location>
        <begin position="180"/>
        <end position="204"/>
    </location>
</feature>
<name>A0A0D2MA63_9CHLO</name>
<dbReference type="GO" id="GO:0004740">
    <property type="term" value="F:pyruvate dehydrogenase (acetyl-transferring) kinase activity"/>
    <property type="evidence" value="ECO:0007669"/>
    <property type="project" value="TreeGrafter"/>
</dbReference>
<accession>A0A0D2MA63</accession>
<evidence type="ECO:0000256" key="5">
    <source>
        <dbReference type="ARBA" id="ARBA00022777"/>
    </source>
</evidence>
<evidence type="ECO:0000313" key="12">
    <source>
        <dbReference type="Proteomes" id="UP000054498"/>
    </source>
</evidence>
<dbReference type="AlphaFoldDB" id="A0A0D2MA63"/>
<dbReference type="Gene3D" id="3.30.565.10">
    <property type="entry name" value="Histidine kinase-like ATPase, C-terminal domain"/>
    <property type="match status" value="1"/>
</dbReference>
<dbReference type="RefSeq" id="XP_013896871.1">
    <property type="nucleotide sequence ID" value="XM_014041417.1"/>
</dbReference>
<dbReference type="InterPro" id="IPR018955">
    <property type="entry name" value="BCDHK/PDK_N"/>
</dbReference>
<keyword evidence="11" id="KW-0670">Pyruvate</keyword>
<evidence type="ECO:0000256" key="4">
    <source>
        <dbReference type="ARBA" id="ARBA00022741"/>
    </source>
</evidence>
<dbReference type="SUPFAM" id="SSF69012">
    <property type="entry name" value="alpha-ketoacid dehydrogenase kinase, N-terminal domain"/>
    <property type="match status" value="1"/>
</dbReference>
<keyword evidence="3 8" id="KW-0808">Transferase</keyword>
<evidence type="ECO:0000256" key="9">
    <source>
        <dbReference type="SAM" id="MobiDB-lite"/>
    </source>
</evidence>